<feature type="domain" description="Polycystin cation channel PKD1/PKD2" evidence="7">
    <location>
        <begin position="628"/>
        <end position="841"/>
    </location>
</feature>
<feature type="transmembrane region" description="Helical" evidence="6">
    <location>
        <begin position="625"/>
        <end position="644"/>
    </location>
</feature>
<feature type="compositionally biased region" description="Basic and acidic residues" evidence="5">
    <location>
        <begin position="1"/>
        <end position="14"/>
    </location>
</feature>
<dbReference type="Proteomes" id="UP000037460">
    <property type="component" value="Unassembled WGS sequence"/>
</dbReference>
<comment type="caution">
    <text evidence="8">The sequence shown here is derived from an EMBL/GenBank/DDBJ whole genome shotgun (WGS) entry which is preliminary data.</text>
</comment>
<proteinExistence type="predicted"/>
<feature type="region of interest" description="Disordered" evidence="5">
    <location>
        <begin position="888"/>
        <end position="946"/>
    </location>
</feature>
<evidence type="ECO:0000313" key="8">
    <source>
        <dbReference type="EMBL" id="KOO32780.1"/>
    </source>
</evidence>
<dbReference type="AlphaFoldDB" id="A0A0M0K1U3"/>
<dbReference type="PANTHER" id="PTHR10877">
    <property type="entry name" value="POLYCYSTIN FAMILY MEMBER"/>
    <property type="match status" value="1"/>
</dbReference>
<evidence type="ECO:0000313" key="9">
    <source>
        <dbReference type="Proteomes" id="UP000037460"/>
    </source>
</evidence>
<dbReference type="Gene3D" id="1.10.287.70">
    <property type="match status" value="1"/>
</dbReference>
<organism evidence="8 9">
    <name type="scientific">Chrysochromulina tobinii</name>
    <dbReference type="NCBI Taxonomy" id="1460289"/>
    <lineage>
        <taxon>Eukaryota</taxon>
        <taxon>Haptista</taxon>
        <taxon>Haptophyta</taxon>
        <taxon>Prymnesiophyceae</taxon>
        <taxon>Prymnesiales</taxon>
        <taxon>Chrysochromulinaceae</taxon>
        <taxon>Chrysochromulina</taxon>
    </lineage>
</organism>
<dbReference type="Pfam" id="PF08016">
    <property type="entry name" value="PKD_channel"/>
    <property type="match status" value="1"/>
</dbReference>
<evidence type="ECO:0000256" key="3">
    <source>
        <dbReference type="ARBA" id="ARBA00022989"/>
    </source>
</evidence>
<evidence type="ECO:0000256" key="4">
    <source>
        <dbReference type="ARBA" id="ARBA00023136"/>
    </source>
</evidence>
<dbReference type="OrthoDB" id="444119at2759"/>
<evidence type="ECO:0000256" key="1">
    <source>
        <dbReference type="ARBA" id="ARBA00004141"/>
    </source>
</evidence>
<keyword evidence="9" id="KW-1185">Reference proteome</keyword>
<feature type="transmembrane region" description="Helical" evidence="6">
    <location>
        <begin position="664"/>
        <end position="681"/>
    </location>
</feature>
<feature type="region of interest" description="Disordered" evidence="5">
    <location>
        <begin position="1"/>
        <end position="33"/>
    </location>
</feature>
<sequence length="1089" mass="120048">MGRAEKRMAKKREANGPQYQGGRPLTLNTNRNDRVPRNTVLSRLREVPVFGIRVLEGSNAPKTEGGFLVPAASDGLVSTFYMDPREAERVVQGTGAARELRVVGITLDEIVFDTSVRLQPAESAVNEGLTIPKDRALVTVIATPLFCIDGLQTTDKDTQVSSLPLFFSKADLLQFANPVYGASEAAKKVLITDLQVVAPHGPFDDKDGDDGRETTQRSNASDLVLNGPRYIVEAVFHVLNHIIFQTALYIAFVIVFLQITESLRLKEEFHFDRHIAETFIENQYDSSQNTFNTIVTVADIYEWGNNVLISGLFSNLGPCSTTVGAVSFFRSWGDESTSTDLSAALAAKGCNDNTWADGDVVQNGAGTPLTPEEIASTFDVLDWTEGLVFKQTRVRPMNASECFSAIYSESCIPELQGYHKGHADTAPFGFNWTHPGEPLRHPWRHHSAEWLGANPSGVSSAAVASYRLFPSSGYVAIVIPFLSATLLPEQRGTADGVLDFRAFRLNRSSTREVGAPRPSELYFCVRLSWNGEHLHQLCDPNDAATGRTLGVVRAAVEEFFNDLKRAHFIDKQTRALSITMPLRSNFLAVRSRVTLLFETTATGTVIPSYDMETSVESSEKMQQTAFWLTIGLVMNSFFCGLEALEMLRMGVGHYFTDPWNVMDWANFGLFFLTYFSLLRCAELRSAARGECHSEVCVRVGYRDDWELMDTMRTSKLFLSLCVCIQLLKIIKFMRVLIPKTALATAVLYHGAVDLFFFGLVFAITLFSFSMMFYVQLGPVMEDFADQTNSFFSLARALFGDFDVDDILDNSSGYLNLGLFLFYLFVAIFIMLSMFLAILGESQSYVRGEMDKQRRRGEMPPEYGIFSYAYEFVVGACGRVHDCCHPRRSRTGPKHGPGIELPSAAAADDGGSGSGSDGDVPPAAPTVPPVATGHIPAPSGGPTRVSPRMTLAPRAVAQGSAAPVASYGQMTPRTETHFSIRTELADLREELASMSARQKKIHLELKALAPKNLAQLIYKCMQEQPGAFTGAFTATSPAKAVGIIHEYRAPPGVSFDAAAEQAGRAREKERELRPTLREVDRITKLPSQFV</sequence>
<keyword evidence="2 6" id="KW-0812">Transmembrane</keyword>
<dbReference type="PANTHER" id="PTHR10877:SF183">
    <property type="entry name" value="AT14535P-RELATED"/>
    <property type="match status" value="1"/>
</dbReference>
<comment type="subcellular location">
    <subcellularLocation>
        <location evidence="1">Membrane</location>
        <topology evidence="1">Multi-pass membrane protein</topology>
    </subcellularLocation>
</comment>
<feature type="transmembrane region" description="Helical" evidence="6">
    <location>
        <begin position="238"/>
        <end position="257"/>
    </location>
</feature>
<dbReference type="EMBL" id="JWZX01001688">
    <property type="protein sequence ID" value="KOO32780.1"/>
    <property type="molecule type" value="Genomic_DNA"/>
</dbReference>
<evidence type="ECO:0000259" key="7">
    <source>
        <dbReference type="Pfam" id="PF08016"/>
    </source>
</evidence>
<feature type="transmembrane region" description="Helical" evidence="6">
    <location>
        <begin position="754"/>
        <end position="774"/>
    </location>
</feature>
<accession>A0A0M0K1U3</accession>
<evidence type="ECO:0000256" key="6">
    <source>
        <dbReference type="SAM" id="Phobius"/>
    </source>
</evidence>
<evidence type="ECO:0000256" key="5">
    <source>
        <dbReference type="SAM" id="MobiDB-lite"/>
    </source>
</evidence>
<keyword evidence="4 6" id="KW-0472">Membrane</keyword>
<evidence type="ECO:0000256" key="2">
    <source>
        <dbReference type="ARBA" id="ARBA00022692"/>
    </source>
</evidence>
<dbReference type="InterPro" id="IPR013122">
    <property type="entry name" value="PKD1_2_channel"/>
</dbReference>
<dbReference type="GO" id="GO:0016020">
    <property type="term" value="C:membrane"/>
    <property type="evidence" value="ECO:0007669"/>
    <property type="project" value="UniProtKB-SubCell"/>
</dbReference>
<protein>
    <submittedName>
        <fullName evidence="8">Polycystic kidney disease 2-like 1</fullName>
    </submittedName>
</protein>
<dbReference type="InterPro" id="IPR051223">
    <property type="entry name" value="Polycystin"/>
</dbReference>
<name>A0A0M0K1U3_9EUKA</name>
<gene>
    <name evidence="8" type="ORF">Ctob_012762</name>
</gene>
<feature type="transmembrane region" description="Helical" evidence="6">
    <location>
        <begin position="819"/>
        <end position="839"/>
    </location>
</feature>
<keyword evidence="3 6" id="KW-1133">Transmembrane helix</keyword>
<reference evidence="9" key="1">
    <citation type="journal article" date="2015" name="PLoS Genet.">
        <title>Genome Sequence and Transcriptome Analyses of Chrysochromulina tobin: Metabolic Tools for Enhanced Algal Fitness in the Prominent Order Prymnesiales (Haptophyceae).</title>
        <authorList>
            <person name="Hovde B.T."/>
            <person name="Deodato C.R."/>
            <person name="Hunsperger H.M."/>
            <person name="Ryken S.A."/>
            <person name="Yost W."/>
            <person name="Jha R.K."/>
            <person name="Patterson J."/>
            <person name="Monnat R.J. Jr."/>
            <person name="Barlow S.B."/>
            <person name="Starkenburg S.R."/>
            <person name="Cattolico R.A."/>
        </authorList>
    </citation>
    <scope>NUCLEOTIDE SEQUENCE</scope>
    <source>
        <strain evidence="9">CCMP291</strain>
    </source>
</reference>